<evidence type="ECO:0000256" key="1">
    <source>
        <dbReference type="ARBA" id="ARBA00005189"/>
    </source>
</evidence>
<keyword evidence="4" id="KW-0812">Transmembrane</keyword>
<dbReference type="CDD" id="cd07989">
    <property type="entry name" value="LPLAT_AGPAT-like"/>
    <property type="match status" value="1"/>
</dbReference>
<keyword evidence="4" id="KW-1133">Transmembrane helix</keyword>
<evidence type="ECO:0000256" key="3">
    <source>
        <dbReference type="ARBA" id="ARBA00023315"/>
    </source>
</evidence>
<evidence type="ECO:0000313" key="7">
    <source>
        <dbReference type="Proteomes" id="UP000179344"/>
    </source>
</evidence>
<keyword evidence="3 6" id="KW-0012">Acyltransferase</keyword>
<comment type="pathway">
    <text evidence="1">Lipid metabolism.</text>
</comment>
<dbReference type="InterPro" id="IPR002123">
    <property type="entry name" value="Plipid/glycerol_acylTrfase"/>
</dbReference>
<dbReference type="AlphaFoldDB" id="A0A1F6TCA0"/>
<sequence>MVALRSLLFNIVMIVTVAIYAPLMVFTYPLPPIPRHRVISLWARFCLRLLGPLCGLRYRVEGREHLPRGAAIILSKHQSMWETIAFQKIFPPLAWVLKRELLWVPLFGWGLAMTQPIAINRGAGRRAVEQIVAQGRQRLESGRWVVIFPEGTRVAPGHHRRYGIGGAALAAETGYPVVPVAHNAGSFWPRRGFLKKPGTIHLVIGPTIHTRGKSAEEINRQAEEWIETTMTKIEVRGGAG</sequence>
<proteinExistence type="predicted"/>
<evidence type="ECO:0000313" key="6">
    <source>
        <dbReference type="EMBL" id="OGI42763.1"/>
    </source>
</evidence>
<evidence type="ECO:0000259" key="5">
    <source>
        <dbReference type="SMART" id="SM00563"/>
    </source>
</evidence>
<keyword evidence="2 6" id="KW-0808">Transferase</keyword>
<dbReference type="Proteomes" id="UP000179344">
    <property type="component" value="Unassembled WGS sequence"/>
</dbReference>
<comment type="caution">
    <text evidence="6">The sequence shown here is derived from an EMBL/GenBank/DDBJ whole genome shotgun (WGS) entry which is preliminary data.</text>
</comment>
<keyword evidence="4" id="KW-0472">Membrane</keyword>
<gene>
    <name evidence="6" type="ORF">A2V92_03990</name>
</gene>
<accession>A0A1F6TCA0</accession>
<feature type="transmembrane region" description="Helical" evidence="4">
    <location>
        <begin position="7"/>
        <end position="29"/>
    </location>
</feature>
<dbReference type="SUPFAM" id="SSF69593">
    <property type="entry name" value="Glycerol-3-phosphate (1)-acyltransferase"/>
    <property type="match status" value="1"/>
</dbReference>
<dbReference type="GO" id="GO:0003841">
    <property type="term" value="F:1-acylglycerol-3-phosphate O-acyltransferase activity"/>
    <property type="evidence" value="ECO:0007669"/>
    <property type="project" value="TreeGrafter"/>
</dbReference>
<dbReference type="PANTHER" id="PTHR10434">
    <property type="entry name" value="1-ACYL-SN-GLYCEROL-3-PHOSPHATE ACYLTRANSFERASE"/>
    <property type="match status" value="1"/>
</dbReference>
<dbReference type="GO" id="GO:0006654">
    <property type="term" value="P:phosphatidic acid biosynthetic process"/>
    <property type="evidence" value="ECO:0007669"/>
    <property type="project" value="TreeGrafter"/>
</dbReference>
<feature type="domain" description="Phospholipid/glycerol acyltransferase" evidence="5">
    <location>
        <begin position="71"/>
        <end position="185"/>
    </location>
</feature>
<organism evidence="6 7">
    <name type="scientific">Candidatus Muproteobacteria bacterium RBG_16_65_31</name>
    <dbReference type="NCBI Taxonomy" id="1817759"/>
    <lineage>
        <taxon>Bacteria</taxon>
        <taxon>Pseudomonadati</taxon>
        <taxon>Pseudomonadota</taxon>
        <taxon>Candidatus Muproteobacteria</taxon>
    </lineage>
</organism>
<evidence type="ECO:0000256" key="4">
    <source>
        <dbReference type="SAM" id="Phobius"/>
    </source>
</evidence>
<name>A0A1F6TCA0_9PROT</name>
<reference evidence="6 7" key="1">
    <citation type="journal article" date="2016" name="Nat. Commun.">
        <title>Thousands of microbial genomes shed light on interconnected biogeochemical processes in an aquifer system.</title>
        <authorList>
            <person name="Anantharaman K."/>
            <person name="Brown C.T."/>
            <person name="Hug L.A."/>
            <person name="Sharon I."/>
            <person name="Castelle C.J."/>
            <person name="Probst A.J."/>
            <person name="Thomas B.C."/>
            <person name="Singh A."/>
            <person name="Wilkins M.J."/>
            <person name="Karaoz U."/>
            <person name="Brodie E.L."/>
            <person name="Williams K.H."/>
            <person name="Hubbard S.S."/>
            <person name="Banfield J.F."/>
        </authorList>
    </citation>
    <scope>NUCLEOTIDE SEQUENCE [LARGE SCALE GENOMIC DNA]</scope>
</reference>
<dbReference type="EMBL" id="MFST01000141">
    <property type="protein sequence ID" value="OGI42763.1"/>
    <property type="molecule type" value="Genomic_DNA"/>
</dbReference>
<dbReference type="Pfam" id="PF01553">
    <property type="entry name" value="Acyltransferase"/>
    <property type="match status" value="1"/>
</dbReference>
<evidence type="ECO:0000256" key="2">
    <source>
        <dbReference type="ARBA" id="ARBA00022679"/>
    </source>
</evidence>
<dbReference type="PANTHER" id="PTHR10434:SF40">
    <property type="entry name" value="1-ACYL-SN-GLYCEROL-3-PHOSPHATE ACYLTRANSFERASE"/>
    <property type="match status" value="1"/>
</dbReference>
<dbReference type="SMART" id="SM00563">
    <property type="entry name" value="PlsC"/>
    <property type="match status" value="1"/>
</dbReference>
<protein>
    <submittedName>
        <fullName evidence="6">Acyl-phosphate glycerol 3-phosphate acyltransferase</fullName>
    </submittedName>
</protein>